<gene>
    <name evidence="4" type="ORF">A2264_02265</name>
</gene>
<feature type="signal peptide" evidence="2">
    <location>
        <begin position="1"/>
        <end position="24"/>
    </location>
</feature>
<evidence type="ECO:0000256" key="2">
    <source>
        <dbReference type="SAM" id="SignalP"/>
    </source>
</evidence>
<evidence type="ECO:0000313" key="4">
    <source>
        <dbReference type="EMBL" id="OGC62671.1"/>
    </source>
</evidence>
<accession>A0A1F4VZT2</accession>
<reference evidence="4 5" key="1">
    <citation type="journal article" date="2016" name="Nat. Commun.">
        <title>Thousands of microbial genomes shed light on interconnected biogeochemical processes in an aquifer system.</title>
        <authorList>
            <person name="Anantharaman K."/>
            <person name="Brown C.T."/>
            <person name="Hug L.A."/>
            <person name="Sharon I."/>
            <person name="Castelle C.J."/>
            <person name="Probst A.J."/>
            <person name="Thomas B.C."/>
            <person name="Singh A."/>
            <person name="Wilkins M.J."/>
            <person name="Karaoz U."/>
            <person name="Brodie E.L."/>
            <person name="Williams K.H."/>
            <person name="Hubbard S.S."/>
            <person name="Banfield J.F."/>
        </authorList>
    </citation>
    <scope>NUCLEOTIDE SEQUENCE [LARGE SCALE GENOMIC DNA]</scope>
</reference>
<keyword evidence="1" id="KW-0175">Coiled coil</keyword>
<sequence>MRINPKIVMFSMLFSLISAGVVFAQGNQKKEELLEKLCIKVQERVTERLRKYEDNIQVHTTNYKKISSKITEIADKLDDKGYDVAEVRANVEEFDKMVEEYNNSYGEFIKSLNYTEELTCDGPEAQFKGVLKEAREQLKKTIEKRQEIRSYYAHTLRQSLIDLRNQDVEEDND</sequence>
<keyword evidence="2" id="KW-0732">Signal</keyword>
<organism evidence="4 5">
    <name type="scientific">candidate division WWE3 bacterium RIFOXYA2_FULL_46_9</name>
    <dbReference type="NCBI Taxonomy" id="1802636"/>
    <lineage>
        <taxon>Bacteria</taxon>
        <taxon>Katanobacteria</taxon>
    </lineage>
</organism>
<dbReference type="AlphaFoldDB" id="A0A1F4VZT2"/>
<name>A0A1F4VZT2_UNCKA</name>
<proteinExistence type="predicted"/>
<comment type="caution">
    <text evidence="4">The sequence shown here is derived from an EMBL/GenBank/DDBJ whole genome shotgun (WGS) entry which is preliminary data.</text>
</comment>
<dbReference type="InterPro" id="IPR054469">
    <property type="entry name" value="Pred_hydrolase_N"/>
</dbReference>
<feature type="coiled-coil region" evidence="1">
    <location>
        <begin position="42"/>
        <end position="104"/>
    </location>
</feature>
<evidence type="ECO:0000259" key="3">
    <source>
        <dbReference type="Pfam" id="PF22905"/>
    </source>
</evidence>
<protein>
    <recommendedName>
        <fullName evidence="3">Predicted hydrolase N-terminal domain-containing protein</fullName>
    </recommendedName>
</protein>
<dbReference type="Proteomes" id="UP000176614">
    <property type="component" value="Unassembled WGS sequence"/>
</dbReference>
<evidence type="ECO:0000313" key="5">
    <source>
        <dbReference type="Proteomes" id="UP000176614"/>
    </source>
</evidence>
<dbReference type="Pfam" id="PF22905">
    <property type="entry name" value="Hydro_N_hd"/>
    <property type="match status" value="1"/>
</dbReference>
<evidence type="ECO:0000256" key="1">
    <source>
        <dbReference type="SAM" id="Coils"/>
    </source>
</evidence>
<dbReference type="EMBL" id="MEVT01000014">
    <property type="protein sequence ID" value="OGC62671.1"/>
    <property type="molecule type" value="Genomic_DNA"/>
</dbReference>
<feature type="chain" id="PRO_5009515039" description="Predicted hydrolase N-terminal domain-containing protein" evidence="2">
    <location>
        <begin position="25"/>
        <end position="173"/>
    </location>
</feature>
<feature type="domain" description="Predicted hydrolase N-terminal" evidence="3">
    <location>
        <begin position="49"/>
        <end position="164"/>
    </location>
</feature>